<dbReference type="OrthoDB" id="292826at2"/>
<keyword evidence="3" id="KW-1185">Reference proteome</keyword>
<evidence type="ECO:0000256" key="1">
    <source>
        <dbReference type="SAM" id="MobiDB-lite"/>
    </source>
</evidence>
<dbReference type="InterPro" id="IPR017504">
    <property type="entry name" value="CHP03067_Planctomycetes"/>
</dbReference>
<organism evidence="2 3">
    <name type="scientific">Gemmata obscuriglobus</name>
    <dbReference type="NCBI Taxonomy" id="114"/>
    <lineage>
        <taxon>Bacteria</taxon>
        <taxon>Pseudomonadati</taxon>
        <taxon>Planctomycetota</taxon>
        <taxon>Planctomycetia</taxon>
        <taxon>Gemmatales</taxon>
        <taxon>Gemmataceae</taxon>
        <taxon>Gemmata</taxon>
    </lineage>
</organism>
<evidence type="ECO:0000313" key="3">
    <source>
        <dbReference type="Proteomes" id="UP000245802"/>
    </source>
</evidence>
<feature type="region of interest" description="Disordered" evidence="1">
    <location>
        <begin position="17"/>
        <end position="43"/>
    </location>
</feature>
<name>A0A2Z3H2B1_9BACT</name>
<dbReference type="KEGG" id="gog:C1280_19720"/>
<dbReference type="PROSITE" id="PS51257">
    <property type="entry name" value="PROKAR_LIPOPROTEIN"/>
    <property type="match status" value="1"/>
</dbReference>
<evidence type="ECO:0000313" key="2">
    <source>
        <dbReference type="EMBL" id="AWM38991.1"/>
    </source>
</evidence>
<reference evidence="2 3" key="1">
    <citation type="submission" date="2018-01" db="EMBL/GenBank/DDBJ databases">
        <title>G. obscuriglobus.</title>
        <authorList>
            <person name="Franke J."/>
            <person name="Blomberg W."/>
            <person name="Selmecki A."/>
        </authorList>
    </citation>
    <scope>NUCLEOTIDE SEQUENCE [LARGE SCALE GENOMIC DNA]</scope>
    <source>
        <strain evidence="2 3">DSM 5831</strain>
    </source>
</reference>
<sequence>MTRLLCVCVLAFASGCGKRTSAPTSVGQPPSPTEQVPAPQSKVDADAEKLNGTWRVTAITAAGEPVPKEKVDAIQLEWTFEGNRVTTKRPDRPAGPGTFVLDASAAPKRMTISKPGTPPIKAVYEIDGTKLRLCLSVDDNPNAGFPAGLASTSAPKTDLLTLERR</sequence>
<dbReference type="AlphaFoldDB" id="A0A2Z3H2B1"/>
<feature type="region of interest" description="Disordered" evidence="1">
    <location>
        <begin position="145"/>
        <end position="165"/>
    </location>
</feature>
<dbReference type="NCBIfam" id="TIGR03067">
    <property type="entry name" value="Planc_TIGR03067"/>
    <property type="match status" value="1"/>
</dbReference>
<proteinExistence type="predicted"/>
<dbReference type="Proteomes" id="UP000245802">
    <property type="component" value="Chromosome"/>
</dbReference>
<gene>
    <name evidence="2" type="ORF">C1280_19720</name>
</gene>
<dbReference type="EMBL" id="CP025958">
    <property type="protein sequence ID" value="AWM38991.1"/>
    <property type="molecule type" value="Genomic_DNA"/>
</dbReference>
<accession>A0A2Z3H2B1</accession>
<dbReference type="RefSeq" id="WP_081471604.1">
    <property type="nucleotide sequence ID" value="NZ_CP025958.1"/>
</dbReference>
<protein>
    <submittedName>
        <fullName evidence="2">TIGR03067 domain-containing protein</fullName>
    </submittedName>
</protein>